<reference evidence="2" key="2">
    <citation type="journal article" date="2015" name="Data Brief">
        <title>Shoot transcriptome of the giant reed, Arundo donax.</title>
        <authorList>
            <person name="Barrero R.A."/>
            <person name="Guerrero F.D."/>
            <person name="Moolhuijzen P."/>
            <person name="Goolsby J.A."/>
            <person name="Tidwell J."/>
            <person name="Bellgard S.E."/>
            <person name="Bellgard M.I."/>
        </authorList>
    </citation>
    <scope>NUCLEOTIDE SEQUENCE</scope>
    <source>
        <tissue evidence="2">Shoot tissue taken approximately 20 cm above the soil surface</tissue>
    </source>
</reference>
<keyword evidence="1" id="KW-1133">Transmembrane helix</keyword>
<keyword evidence="1" id="KW-0472">Membrane</keyword>
<protein>
    <submittedName>
        <fullName evidence="2">Uncharacterized protein</fullName>
    </submittedName>
</protein>
<feature type="transmembrane region" description="Helical" evidence="1">
    <location>
        <begin position="25"/>
        <end position="48"/>
    </location>
</feature>
<accession>A0A0A9CI75</accession>
<dbReference type="EMBL" id="GBRH01223767">
    <property type="protein sequence ID" value="JAD74128.1"/>
    <property type="molecule type" value="Transcribed_RNA"/>
</dbReference>
<sequence length="55" mass="6219">MCIVSSCFIVGLVEFKKKLLTKGGGIIIFGQPVIDCFLWLSLMFVVIYELEHIII</sequence>
<evidence type="ECO:0000256" key="1">
    <source>
        <dbReference type="SAM" id="Phobius"/>
    </source>
</evidence>
<keyword evidence="1" id="KW-0812">Transmembrane</keyword>
<name>A0A0A9CI75_ARUDO</name>
<evidence type="ECO:0000313" key="2">
    <source>
        <dbReference type="EMBL" id="JAD74128.1"/>
    </source>
</evidence>
<reference evidence="2" key="1">
    <citation type="submission" date="2014-09" db="EMBL/GenBank/DDBJ databases">
        <authorList>
            <person name="Magalhaes I.L.F."/>
            <person name="Oliveira U."/>
            <person name="Santos F.R."/>
            <person name="Vidigal T.H.D.A."/>
            <person name="Brescovit A.D."/>
            <person name="Santos A.J."/>
        </authorList>
    </citation>
    <scope>NUCLEOTIDE SEQUENCE</scope>
    <source>
        <tissue evidence="2">Shoot tissue taken approximately 20 cm above the soil surface</tissue>
    </source>
</reference>
<dbReference type="AlphaFoldDB" id="A0A0A9CI75"/>
<organism evidence="2">
    <name type="scientific">Arundo donax</name>
    <name type="common">Giant reed</name>
    <name type="synonym">Donax arundinaceus</name>
    <dbReference type="NCBI Taxonomy" id="35708"/>
    <lineage>
        <taxon>Eukaryota</taxon>
        <taxon>Viridiplantae</taxon>
        <taxon>Streptophyta</taxon>
        <taxon>Embryophyta</taxon>
        <taxon>Tracheophyta</taxon>
        <taxon>Spermatophyta</taxon>
        <taxon>Magnoliopsida</taxon>
        <taxon>Liliopsida</taxon>
        <taxon>Poales</taxon>
        <taxon>Poaceae</taxon>
        <taxon>PACMAD clade</taxon>
        <taxon>Arundinoideae</taxon>
        <taxon>Arundineae</taxon>
        <taxon>Arundo</taxon>
    </lineage>
</organism>
<proteinExistence type="predicted"/>